<reference evidence="1 2" key="1">
    <citation type="journal article" date="2018" name="Sci. Rep.">
        <title>Comparative genomics provides insights into the lifestyle and reveals functional heterogeneity of dark septate endophytic fungi.</title>
        <authorList>
            <person name="Knapp D.G."/>
            <person name="Nemeth J.B."/>
            <person name="Barry K."/>
            <person name="Hainaut M."/>
            <person name="Henrissat B."/>
            <person name="Johnson J."/>
            <person name="Kuo A."/>
            <person name="Lim J.H.P."/>
            <person name="Lipzen A."/>
            <person name="Nolan M."/>
            <person name="Ohm R.A."/>
            <person name="Tamas L."/>
            <person name="Grigoriev I.V."/>
            <person name="Spatafora J.W."/>
            <person name="Nagy L.G."/>
            <person name="Kovacs G.M."/>
        </authorList>
    </citation>
    <scope>NUCLEOTIDE SEQUENCE [LARGE SCALE GENOMIC DNA]</scope>
    <source>
        <strain evidence="1 2">DSE2036</strain>
    </source>
</reference>
<gene>
    <name evidence="1" type="ORF">DM02DRAFT_604050</name>
</gene>
<dbReference type="OrthoDB" id="191139at2759"/>
<sequence length="109" mass="11974">MILGNHIDSPRKYGSQRLHGLALHPGNIWTLLQRHLDQSTVDSFRQDEAVQAEVKAVEQGAAATVLAAIGRDFKGGRKYPESCGESGPLTEGGNCRVDHGYLVQDGWRY</sequence>
<dbReference type="STRING" id="97972.A0A2V1D5T4"/>
<accession>A0A2V1D5T4</accession>
<dbReference type="EMBL" id="KZ805593">
    <property type="protein sequence ID" value="PVH93375.1"/>
    <property type="molecule type" value="Genomic_DNA"/>
</dbReference>
<dbReference type="AlphaFoldDB" id="A0A2V1D5T4"/>
<evidence type="ECO:0000313" key="1">
    <source>
        <dbReference type="EMBL" id="PVH93375.1"/>
    </source>
</evidence>
<evidence type="ECO:0000313" key="2">
    <source>
        <dbReference type="Proteomes" id="UP000244855"/>
    </source>
</evidence>
<name>A0A2V1D5T4_9PLEO</name>
<organism evidence="1 2">
    <name type="scientific">Periconia macrospinosa</name>
    <dbReference type="NCBI Taxonomy" id="97972"/>
    <lineage>
        <taxon>Eukaryota</taxon>
        <taxon>Fungi</taxon>
        <taxon>Dikarya</taxon>
        <taxon>Ascomycota</taxon>
        <taxon>Pezizomycotina</taxon>
        <taxon>Dothideomycetes</taxon>
        <taxon>Pleosporomycetidae</taxon>
        <taxon>Pleosporales</taxon>
        <taxon>Massarineae</taxon>
        <taxon>Periconiaceae</taxon>
        <taxon>Periconia</taxon>
    </lineage>
</organism>
<keyword evidence="2" id="KW-1185">Reference proteome</keyword>
<protein>
    <submittedName>
        <fullName evidence="1">Uncharacterized protein</fullName>
    </submittedName>
</protein>
<proteinExistence type="predicted"/>
<dbReference type="Proteomes" id="UP000244855">
    <property type="component" value="Unassembled WGS sequence"/>
</dbReference>